<organism evidence="1">
    <name type="scientific">marine metagenome</name>
    <dbReference type="NCBI Taxonomy" id="408172"/>
    <lineage>
        <taxon>unclassified sequences</taxon>
        <taxon>metagenomes</taxon>
        <taxon>ecological metagenomes</taxon>
    </lineage>
</organism>
<dbReference type="AlphaFoldDB" id="A0A381UTJ9"/>
<evidence type="ECO:0008006" key="2">
    <source>
        <dbReference type="Google" id="ProtNLM"/>
    </source>
</evidence>
<dbReference type="SUPFAM" id="SSF51735">
    <property type="entry name" value="NAD(P)-binding Rossmann-fold domains"/>
    <property type="match status" value="1"/>
</dbReference>
<protein>
    <recommendedName>
        <fullName evidence="2">Cyclopentanol dehydrogenase</fullName>
    </recommendedName>
</protein>
<evidence type="ECO:0000313" key="1">
    <source>
        <dbReference type="EMBL" id="SVA31410.1"/>
    </source>
</evidence>
<dbReference type="PANTHER" id="PTHR42820">
    <property type="entry name" value="SHORT-CHAIN DEHYDROGENASE REDUCTASE"/>
    <property type="match status" value="1"/>
</dbReference>
<dbReference type="PANTHER" id="PTHR42820:SF1">
    <property type="entry name" value="SHORT-CHAIN DEHYDROGENASE_REDUCTASE FAMILY PROTEIN"/>
    <property type="match status" value="1"/>
</dbReference>
<accession>A0A381UTJ9</accession>
<sequence length="251" mass="26711">MRLEGKVALISGAANGMGADEARLFASEGARVVIGDILDEQGKQLESEIGETGGQALFVHLDVRDETDWISAVETTVSRFGTLDILINNAGISSRGVDDPASLENWNRIMDINSTGVFLGTKHAVPRMQNNGGGSIVNMSSIMGLVGGESGHPAYNASKGSVRLLTKATAVRYGKDNIRANSVHPGYMPPMISKIPDDEVRRNRQHLIDATPLRREGERMEVAMAVLFLASDDASFITGAELAVDGGFTAA</sequence>
<dbReference type="NCBIfam" id="NF005559">
    <property type="entry name" value="PRK07231.1"/>
    <property type="match status" value="1"/>
</dbReference>
<dbReference type="InterPro" id="IPR020904">
    <property type="entry name" value="Sc_DH/Rdtase_CS"/>
</dbReference>
<dbReference type="PRINTS" id="PR00080">
    <property type="entry name" value="SDRFAMILY"/>
</dbReference>
<dbReference type="EMBL" id="UINC01007100">
    <property type="protein sequence ID" value="SVA31410.1"/>
    <property type="molecule type" value="Genomic_DNA"/>
</dbReference>
<dbReference type="FunFam" id="3.40.50.720:FF:000084">
    <property type="entry name" value="Short-chain dehydrogenase reductase"/>
    <property type="match status" value="1"/>
</dbReference>
<dbReference type="PRINTS" id="PR00081">
    <property type="entry name" value="GDHRDH"/>
</dbReference>
<dbReference type="PROSITE" id="PS00061">
    <property type="entry name" value="ADH_SHORT"/>
    <property type="match status" value="1"/>
</dbReference>
<dbReference type="InterPro" id="IPR002347">
    <property type="entry name" value="SDR_fam"/>
</dbReference>
<reference evidence="1" key="1">
    <citation type="submission" date="2018-05" db="EMBL/GenBank/DDBJ databases">
        <authorList>
            <person name="Lanie J.A."/>
            <person name="Ng W.-L."/>
            <person name="Kazmierczak K.M."/>
            <person name="Andrzejewski T.M."/>
            <person name="Davidsen T.M."/>
            <person name="Wayne K.J."/>
            <person name="Tettelin H."/>
            <person name="Glass J.I."/>
            <person name="Rusch D."/>
            <person name="Podicherti R."/>
            <person name="Tsui H.-C.T."/>
            <person name="Winkler M.E."/>
        </authorList>
    </citation>
    <scope>NUCLEOTIDE SEQUENCE</scope>
</reference>
<gene>
    <name evidence="1" type="ORF">METZ01_LOCUS84264</name>
</gene>
<dbReference type="InterPro" id="IPR036291">
    <property type="entry name" value="NAD(P)-bd_dom_sf"/>
</dbReference>
<name>A0A381UTJ9_9ZZZZ</name>
<dbReference type="Pfam" id="PF13561">
    <property type="entry name" value="adh_short_C2"/>
    <property type="match status" value="1"/>
</dbReference>
<proteinExistence type="predicted"/>
<dbReference type="Gene3D" id="3.40.50.720">
    <property type="entry name" value="NAD(P)-binding Rossmann-like Domain"/>
    <property type="match status" value="1"/>
</dbReference>